<dbReference type="EMBL" id="KV875099">
    <property type="protein sequence ID" value="OIW28057.1"/>
    <property type="molecule type" value="Genomic_DNA"/>
</dbReference>
<protein>
    <submittedName>
        <fullName evidence="1">Uncharacterized protein</fullName>
    </submittedName>
</protein>
<keyword evidence="2" id="KW-1185">Reference proteome</keyword>
<accession>A0A1J7J451</accession>
<dbReference type="OrthoDB" id="4365621at2759"/>
<gene>
    <name evidence="1" type="ORF">CONLIGDRAFT_460376</name>
</gene>
<evidence type="ECO:0000313" key="2">
    <source>
        <dbReference type="Proteomes" id="UP000182658"/>
    </source>
</evidence>
<dbReference type="AlphaFoldDB" id="A0A1J7J451"/>
<proteinExistence type="predicted"/>
<organism evidence="1 2">
    <name type="scientific">Coniochaeta ligniaria NRRL 30616</name>
    <dbReference type="NCBI Taxonomy" id="1408157"/>
    <lineage>
        <taxon>Eukaryota</taxon>
        <taxon>Fungi</taxon>
        <taxon>Dikarya</taxon>
        <taxon>Ascomycota</taxon>
        <taxon>Pezizomycotina</taxon>
        <taxon>Sordariomycetes</taxon>
        <taxon>Sordariomycetidae</taxon>
        <taxon>Coniochaetales</taxon>
        <taxon>Coniochaetaceae</taxon>
        <taxon>Coniochaeta</taxon>
    </lineage>
</organism>
<dbReference type="Proteomes" id="UP000182658">
    <property type="component" value="Unassembled WGS sequence"/>
</dbReference>
<reference evidence="1 2" key="1">
    <citation type="submission" date="2016-10" db="EMBL/GenBank/DDBJ databases">
        <title>Draft genome sequence of Coniochaeta ligniaria NRRL30616, a lignocellulolytic fungus for bioabatement of inhibitors in plant biomass hydrolysates.</title>
        <authorList>
            <consortium name="DOE Joint Genome Institute"/>
            <person name="Jimenez D.J."/>
            <person name="Hector R.E."/>
            <person name="Riley R."/>
            <person name="Sun H."/>
            <person name="Grigoriev I.V."/>
            <person name="Van Elsas J.D."/>
            <person name="Nichols N.N."/>
        </authorList>
    </citation>
    <scope>NUCLEOTIDE SEQUENCE [LARGE SCALE GENOMIC DNA]</scope>
    <source>
        <strain evidence="1 2">NRRL 30616</strain>
    </source>
</reference>
<sequence length="114" mass="13001">MLRPVPGPLSQRYLSTTHRDDNPLVLSPLVLWLNGRASDYESGGCRFDPCQDHILLRGVVGHDSLMSDKTFCAGHRQSHALRHHSCRSVNMPFRCFYIYVFIAMRTIEGLPNVF</sequence>
<evidence type="ECO:0000313" key="1">
    <source>
        <dbReference type="EMBL" id="OIW28057.1"/>
    </source>
</evidence>
<dbReference type="InParanoid" id="A0A1J7J451"/>
<name>A0A1J7J451_9PEZI</name>